<gene>
    <name evidence="1" type="ORF">SARC_18109</name>
</gene>
<organism evidence="1 2">
    <name type="scientific">Sphaeroforma arctica JP610</name>
    <dbReference type="NCBI Taxonomy" id="667725"/>
    <lineage>
        <taxon>Eukaryota</taxon>
        <taxon>Ichthyosporea</taxon>
        <taxon>Ichthyophonida</taxon>
        <taxon>Sphaeroforma</taxon>
    </lineage>
</organism>
<dbReference type="RefSeq" id="XP_014143281.1">
    <property type="nucleotide sequence ID" value="XM_014287806.1"/>
</dbReference>
<keyword evidence="2" id="KW-1185">Reference proteome</keyword>
<sequence length="68" mass="7517">MDSENVLLKRPRITDADGMGLGCVGNRVLDYLEDQCLHTATPETGQDSVHLVCEWALGILREITMDVT</sequence>
<feature type="non-terminal residue" evidence="1">
    <location>
        <position position="68"/>
    </location>
</feature>
<dbReference type="GeneID" id="25918613"/>
<protein>
    <submittedName>
        <fullName evidence="1">Uncharacterized protein</fullName>
    </submittedName>
</protein>
<dbReference type="Proteomes" id="UP000054560">
    <property type="component" value="Unassembled WGS sequence"/>
</dbReference>
<evidence type="ECO:0000313" key="2">
    <source>
        <dbReference type="Proteomes" id="UP000054560"/>
    </source>
</evidence>
<name>A0A0L0EYA4_9EUKA</name>
<proteinExistence type="predicted"/>
<dbReference type="EMBL" id="KQ255448">
    <property type="protein sequence ID" value="KNC69379.1"/>
    <property type="molecule type" value="Genomic_DNA"/>
</dbReference>
<accession>A0A0L0EYA4</accession>
<dbReference type="AlphaFoldDB" id="A0A0L0EYA4"/>
<reference evidence="1 2" key="1">
    <citation type="submission" date="2011-02" db="EMBL/GenBank/DDBJ databases">
        <title>The Genome Sequence of Sphaeroforma arctica JP610.</title>
        <authorList>
            <consortium name="The Broad Institute Genome Sequencing Platform"/>
            <person name="Russ C."/>
            <person name="Cuomo C."/>
            <person name="Young S.K."/>
            <person name="Zeng Q."/>
            <person name="Gargeya S."/>
            <person name="Alvarado L."/>
            <person name="Berlin A."/>
            <person name="Chapman S.B."/>
            <person name="Chen Z."/>
            <person name="Freedman E."/>
            <person name="Gellesch M."/>
            <person name="Goldberg J."/>
            <person name="Griggs A."/>
            <person name="Gujja S."/>
            <person name="Heilman E."/>
            <person name="Heiman D."/>
            <person name="Howarth C."/>
            <person name="Mehta T."/>
            <person name="Neiman D."/>
            <person name="Pearson M."/>
            <person name="Roberts A."/>
            <person name="Saif S."/>
            <person name="Shea T."/>
            <person name="Shenoy N."/>
            <person name="Sisk P."/>
            <person name="Stolte C."/>
            <person name="Sykes S."/>
            <person name="White J."/>
            <person name="Yandava C."/>
            <person name="Burger G."/>
            <person name="Gray M.W."/>
            <person name="Holland P.W.H."/>
            <person name="King N."/>
            <person name="Lang F.B.F."/>
            <person name="Roger A.J."/>
            <person name="Ruiz-Trillo I."/>
            <person name="Haas B."/>
            <person name="Nusbaum C."/>
            <person name="Birren B."/>
        </authorList>
    </citation>
    <scope>NUCLEOTIDE SEQUENCE [LARGE SCALE GENOMIC DNA]</scope>
    <source>
        <strain evidence="1 2">JP610</strain>
    </source>
</reference>
<evidence type="ECO:0000313" key="1">
    <source>
        <dbReference type="EMBL" id="KNC69379.1"/>
    </source>
</evidence>